<dbReference type="InParanoid" id="A0A1D2VAJ6"/>
<gene>
    <name evidence="3" type="ORF">ASCRUDRAFT_10288</name>
</gene>
<dbReference type="EMBL" id="KV454492">
    <property type="protein sequence ID" value="ODV58477.1"/>
    <property type="molecule type" value="Genomic_DNA"/>
</dbReference>
<reference evidence="4" key="1">
    <citation type="submission" date="2016-05" db="EMBL/GenBank/DDBJ databases">
        <title>Comparative genomics of biotechnologically important yeasts.</title>
        <authorList>
            <consortium name="DOE Joint Genome Institute"/>
            <person name="Riley R."/>
            <person name="Haridas S."/>
            <person name="Wolfe K.H."/>
            <person name="Lopes M.R."/>
            <person name="Hittinger C.T."/>
            <person name="Goker M."/>
            <person name="Salamov A."/>
            <person name="Wisecaver J."/>
            <person name="Long T.M."/>
            <person name="Aerts A.L."/>
            <person name="Barry K."/>
            <person name="Choi C."/>
            <person name="Clum A."/>
            <person name="Coughlan A.Y."/>
            <person name="Deshpande S."/>
            <person name="Douglass A.P."/>
            <person name="Hanson S.J."/>
            <person name="Klenk H.-P."/>
            <person name="Labutti K."/>
            <person name="Lapidus A."/>
            <person name="Lindquist E."/>
            <person name="Lipzen A."/>
            <person name="Meier-Kolthoff J.P."/>
            <person name="Ohm R.A."/>
            <person name="Otillar R.P."/>
            <person name="Pangilinan J."/>
            <person name="Peng Y."/>
            <person name="Rokas A."/>
            <person name="Rosa C.A."/>
            <person name="Scheuner C."/>
            <person name="Sibirny A.A."/>
            <person name="Slot J.C."/>
            <person name="Stielow J.B."/>
            <person name="Sun H."/>
            <person name="Kurtzman C.P."/>
            <person name="Blackwell M."/>
            <person name="Grigoriev I.V."/>
            <person name="Jeffries T.W."/>
        </authorList>
    </citation>
    <scope>NUCLEOTIDE SEQUENCE [LARGE SCALE GENOMIC DNA]</scope>
    <source>
        <strain evidence="4">DSM 1968</strain>
    </source>
</reference>
<evidence type="ECO:0000313" key="4">
    <source>
        <dbReference type="Proteomes" id="UP000095038"/>
    </source>
</evidence>
<organism evidence="3 4">
    <name type="scientific">Ascoidea rubescens DSM 1968</name>
    <dbReference type="NCBI Taxonomy" id="1344418"/>
    <lineage>
        <taxon>Eukaryota</taxon>
        <taxon>Fungi</taxon>
        <taxon>Dikarya</taxon>
        <taxon>Ascomycota</taxon>
        <taxon>Saccharomycotina</taxon>
        <taxon>Saccharomycetes</taxon>
        <taxon>Ascoideaceae</taxon>
        <taxon>Ascoidea</taxon>
    </lineage>
</organism>
<dbReference type="Proteomes" id="UP000095038">
    <property type="component" value="Unassembled WGS sequence"/>
</dbReference>
<keyword evidence="3" id="KW-0808">Transferase</keyword>
<dbReference type="Pfam" id="PF04179">
    <property type="entry name" value="Init_tRNA_PT"/>
    <property type="match status" value="1"/>
</dbReference>
<dbReference type="Pfam" id="PF17184">
    <property type="entry name" value="Rit1_C"/>
    <property type="match status" value="1"/>
</dbReference>
<name>A0A1D2VAJ6_9ASCO</name>
<dbReference type="PANTHER" id="PTHR31811:SF0">
    <property type="entry name" value="TRNA A64-2'-O-RIBOSYLPHOSPHATE TRANSFERASE"/>
    <property type="match status" value="1"/>
</dbReference>
<evidence type="ECO:0000313" key="3">
    <source>
        <dbReference type="EMBL" id="ODV58477.1"/>
    </source>
</evidence>
<dbReference type="GO" id="GO:0043399">
    <property type="term" value="F:tRNA adenosine(64)-2'-O-ribosylphosphate transferase activity"/>
    <property type="evidence" value="ECO:0007669"/>
    <property type="project" value="InterPro"/>
</dbReference>
<sequence>MLPTVVSTSITSSIIPTVLKATTTRSFSSCVSALTKKTDGNTYKTFAEYRFQASQVGPLAGKPFKLLTHDTNGVLMENNTLEISDLLQNDCLVSNLDAKTKKTYKTIKDRIYSILKDVDFILAVANLLSDYPLIANERCGSWYIPNHLLYDTCYFKSTDSHINEWDFSLRRLNLHLLDIIKQKHGIIIIDSTRSTKKKVFPDSLSKTIPIWCAVLNYIRFSDKNNINKQINENYLFLPKSISKFEYDNIYRLIPKFTESLLSLDIISSERLIQILGKRLLKPIFIFHDISLDQIEDCFSDNIYPIYLVCASKIPNGGDCTRFYNYIPGAADDHELWCPSSKFSSKIFWDNIDKLKDQKLSENDLIKLINFLSNGDDNNIVMNYDVNINELGKSIDNKIIDTNISTQINKINENIIVGKISFNSDIEYGHLNNYLKNNFKCYNLVIILTENIINIKNNNAGTTKNENKRFPYYLIDEDKTKLLILPLSSSNKAHSKKLRYYFPIVFDKLKIISIKTKEKVLILDEDGKDLGIAFGLICLIKYFSPDDIHRLRGEEIEVNKDLVKKYLAQIIGIVHKANPRRATLLSINYYFMSK</sequence>
<dbReference type="InterPro" id="IPR007306">
    <property type="entry name" value="Rit1"/>
</dbReference>
<feature type="domain" description="Rit1 N-terminal" evidence="2">
    <location>
        <begin position="101"/>
        <end position="369"/>
    </location>
</feature>
<dbReference type="InterPro" id="IPR033449">
    <property type="entry name" value="Rit1_N"/>
</dbReference>
<dbReference type="GeneID" id="30962188"/>
<keyword evidence="4" id="KW-1185">Reference proteome</keyword>
<evidence type="ECO:0000259" key="2">
    <source>
        <dbReference type="Pfam" id="PF17184"/>
    </source>
</evidence>
<accession>A0A1D2VAJ6</accession>
<dbReference type="AlphaFoldDB" id="A0A1D2VAJ6"/>
<evidence type="ECO:0000259" key="1">
    <source>
        <dbReference type="Pfam" id="PF04179"/>
    </source>
</evidence>
<dbReference type="FunCoup" id="A0A1D2VAJ6">
    <property type="interactions" value="49"/>
</dbReference>
<dbReference type="OrthoDB" id="45256at2759"/>
<dbReference type="RefSeq" id="XP_020044784.1">
    <property type="nucleotide sequence ID" value="XM_020188552.1"/>
</dbReference>
<dbReference type="PANTHER" id="PTHR31811">
    <property type="entry name" value="TRNA A64-2'-O-RIBOSYLPHOSPHATE TRANSFERASE"/>
    <property type="match status" value="1"/>
</dbReference>
<dbReference type="InterPro" id="IPR033421">
    <property type="entry name" value="Rit1_DUSP-like"/>
</dbReference>
<dbReference type="GO" id="GO:0019988">
    <property type="term" value="P:charged-tRNA amino acid modification"/>
    <property type="evidence" value="ECO:0007669"/>
    <property type="project" value="InterPro"/>
</dbReference>
<proteinExistence type="predicted"/>
<protein>
    <submittedName>
        <fullName evidence="3">Initiator tRNA phosphoribosyl transferase</fullName>
    </submittedName>
</protein>
<dbReference type="GO" id="GO:0005737">
    <property type="term" value="C:cytoplasm"/>
    <property type="evidence" value="ECO:0007669"/>
    <property type="project" value="TreeGrafter"/>
</dbReference>
<feature type="domain" description="Rit1 DUSP-like" evidence="1">
    <location>
        <begin position="482"/>
        <end position="589"/>
    </location>
</feature>